<dbReference type="InterPro" id="IPR011034">
    <property type="entry name" value="Formyl_transferase-like_C_sf"/>
</dbReference>
<protein>
    <recommendedName>
        <fullName evidence="5">Putative 3-methyladenine DNA glycosylase</fullName>
        <ecNumber evidence="5">3.2.2.-</ecNumber>
    </recommendedName>
</protein>
<reference evidence="6" key="1">
    <citation type="submission" date="2020-04" db="EMBL/GenBank/DDBJ databases">
        <title>Peptoniphilus sp. nov. isolated from swine feces.</title>
        <authorList>
            <person name="Ryu S.W."/>
        </authorList>
    </citation>
    <scope>NUCLEOTIDE SEQUENCE [LARGE SCALE GENOMIC DNA]</scope>
    <source>
        <strain evidence="6">AGMB00490</strain>
    </source>
</reference>
<keyword evidence="2 5" id="KW-0227">DNA damage</keyword>
<dbReference type="HAMAP" id="MF_00527">
    <property type="entry name" value="3MGH"/>
    <property type="match status" value="1"/>
</dbReference>
<dbReference type="Proteomes" id="UP000568273">
    <property type="component" value="Unassembled WGS sequence"/>
</dbReference>
<dbReference type="InterPro" id="IPR036995">
    <property type="entry name" value="MPG_sf"/>
</dbReference>
<gene>
    <name evidence="6" type="ORF">HKO22_03255</name>
</gene>
<dbReference type="NCBIfam" id="TIGR00567">
    <property type="entry name" value="3mg"/>
    <property type="match status" value="1"/>
</dbReference>
<dbReference type="EMBL" id="JABDSR010000003">
    <property type="protein sequence ID" value="NMW84760.1"/>
    <property type="molecule type" value="Genomic_DNA"/>
</dbReference>
<dbReference type="SUPFAM" id="SSF50486">
    <property type="entry name" value="FMT C-terminal domain-like"/>
    <property type="match status" value="1"/>
</dbReference>
<evidence type="ECO:0000256" key="1">
    <source>
        <dbReference type="ARBA" id="ARBA00009232"/>
    </source>
</evidence>
<dbReference type="Pfam" id="PF02245">
    <property type="entry name" value="Pur_DNA_glyco"/>
    <property type="match status" value="1"/>
</dbReference>
<dbReference type="RefSeq" id="WP_083635583.1">
    <property type="nucleotide sequence ID" value="NZ_JABDSR010000003.1"/>
</dbReference>
<dbReference type="InterPro" id="IPR003180">
    <property type="entry name" value="MPG"/>
</dbReference>
<organism evidence="6 7">
    <name type="scientific">Peptoniphilus faecalis</name>
    <dbReference type="NCBI Taxonomy" id="2731255"/>
    <lineage>
        <taxon>Bacteria</taxon>
        <taxon>Bacillati</taxon>
        <taxon>Bacillota</taxon>
        <taxon>Tissierellia</taxon>
        <taxon>Tissierellales</taxon>
        <taxon>Peptoniphilaceae</taxon>
        <taxon>Peptoniphilus</taxon>
    </lineage>
</organism>
<sequence length="204" mass="23123">MHGKILETDFFRRDTVEVAKNLLGKKIIRNISGNFFYAKIVETEAYLGLNDKACHSYGGKITERNKILYKDGGHIYVYLIYGMYNLLNIVTKSEGEPEAVLIRAVEPLGNFDGFAINRFGKSYKELSNYQRKNISNGPGKLSLALNIDRSLNGKILSPDYLYIEDGEKVKNIITSKRIGIDYAEEDADLPLRFYIGNSQHISVK</sequence>
<dbReference type="GO" id="GO:0003905">
    <property type="term" value="F:alkylbase DNA N-glycosylase activity"/>
    <property type="evidence" value="ECO:0007669"/>
    <property type="project" value="InterPro"/>
</dbReference>
<evidence type="ECO:0000313" key="7">
    <source>
        <dbReference type="Proteomes" id="UP000568273"/>
    </source>
</evidence>
<comment type="similarity">
    <text evidence="1 5">Belongs to the DNA glycosylase MPG family.</text>
</comment>
<dbReference type="CDD" id="cd00540">
    <property type="entry name" value="AAG"/>
    <property type="match status" value="1"/>
</dbReference>
<dbReference type="PANTHER" id="PTHR10429:SF0">
    <property type="entry name" value="DNA-3-METHYLADENINE GLYCOSYLASE"/>
    <property type="match status" value="1"/>
</dbReference>
<keyword evidence="3 5" id="KW-0378">Hydrolase</keyword>
<dbReference type="AlphaFoldDB" id="A0A848RD52"/>
<accession>A0A848RD52</accession>
<evidence type="ECO:0000256" key="3">
    <source>
        <dbReference type="ARBA" id="ARBA00022801"/>
    </source>
</evidence>
<dbReference type="PANTHER" id="PTHR10429">
    <property type="entry name" value="DNA-3-METHYLADENINE GLYCOSYLASE"/>
    <property type="match status" value="1"/>
</dbReference>
<evidence type="ECO:0000256" key="5">
    <source>
        <dbReference type="HAMAP-Rule" id="MF_00527"/>
    </source>
</evidence>
<evidence type="ECO:0000256" key="4">
    <source>
        <dbReference type="ARBA" id="ARBA00023204"/>
    </source>
</evidence>
<name>A0A848RD52_9FIRM</name>
<dbReference type="EC" id="3.2.2.-" evidence="5"/>
<evidence type="ECO:0000256" key="2">
    <source>
        <dbReference type="ARBA" id="ARBA00022763"/>
    </source>
</evidence>
<keyword evidence="7" id="KW-1185">Reference proteome</keyword>
<dbReference type="Gene3D" id="3.10.300.10">
    <property type="entry name" value="Methylpurine-DNA glycosylase (MPG)"/>
    <property type="match status" value="1"/>
</dbReference>
<proteinExistence type="inferred from homology"/>
<keyword evidence="4 5" id="KW-0234">DNA repair</keyword>
<dbReference type="GO" id="GO:0003677">
    <property type="term" value="F:DNA binding"/>
    <property type="evidence" value="ECO:0007669"/>
    <property type="project" value="InterPro"/>
</dbReference>
<evidence type="ECO:0000313" key="6">
    <source>
        <dbReference type="EMBL" id="NMW84760.1"/>
    </source>
</evidence>
<dbReference type="GO" id="GO:0006284">
    <property type="term" value="P:base-excision repair"/>
    <property type="evidence" value="ECO:0007669"/>
    <property type="project" value="InterPro"/>
</dbReference>
<dbReference type="FunFam" id="3.10.300.10:FF:000001">
    <property type="entry name" value="Putative 3-methyladenine DNA glycosylase"/>
    <property type="match status" value="1"/>
</dbReference>
<comment type="caution">
    <text evidence="6">The sequence shown here is derived from an EMBL/GenBank/DDBJ whole genome shotgun (WGS) entry which is preliminary data.</text>
</comment>